<dbReference type="InterPro" id="IPR010730">
    <property type="entry name" value="HET"/>
</dbReference>
<proteinExistence type="predicted"/>
<dbReference type="InterPro" id="IPR052895">
    <property type="entry name" value="HetReg/Transcr_Mod"/>
</dbReference>
<dbReference type="Pfam" id="PF06985">
    <property type="entry name" value="HET"/>
    <property type="match status" value="1"/>
</dbReference>
<evidence type="ECO:0000313" key="2">
    <source>
        <dbReference type="EMBL" id="KAK4208037.1"/>
    </source>
</evidence>
<feature type="domain" description="Heterokaryon incompatibility" evidence="1">
    <location>
        <begin position="52"/>
        <end position="210"/>
    </location>
</feature>
<dbReference type="Pfam" id="PF26639">
    <property type="entry name" value="Het-6_barrel"/>
    <property type="match status" value="1"/>
</dbReference>
<reference evidence="2" key="1">
    <citation type="journal article" date="2023" name="Mol. Phylogenet. Evol.">
        <title>Genome-scale phylogeny and comparative genomics of the fungal order Sordariales.</title>
        <authorList>
            <person name="Hensen N."/>
            <person name="Bonometti L."/>
            <person name="Westerberg I."/>
            <person name="Brannstrom I.O."/>
            <person name="Guillou S."/>
            <person name="Cros-Aarteil S."/>
            <person name="Calhoun S."/>
            <person name="Haridas S."/>
            <person name="Kuo A."/>
            <person name="Mondo S."/>
            <person name="Pangilinan J."/>
            <person name="Riley R."/>
            <person name="LaButti K."/>
            <person name="Andreopoulos B."/>
            <person name="Lipzen A."/>
            <person name="Chen C."/>
            <person name="Yan M."/>
            <person name="Daum C."/>
            <person name="Ng V."/>
            <person name="Clum A."/>
            <person name="Steindorff A."/>
            <person name="Ohm R.A."/>
            <person name="Martin F."/>
            <person name="Silar P."/>
            <person name="Natvig D.O."/>
            <person name="Lalanne C."/>
            <person name="Gautier V."/>
            <person name="Ament-Velasquez S.L."/>
            <person name="Kruys A."/>
            <person name="Hutchinson M.I."/>
            <person name="Powell A.J."/>
            <person name="Barry K."/>
            <person name="Miller A.N."/>
            <person name="Grigoriev I.V."/>
            <person name="Debuchy R."/>
            <person name="Gladieux P."/>
            <person name="Hiltunen Thoren M."/>
            <person name="Johannesson H."/>
        </authorList>
    </citation>
    <scope>NUCLEOTIDE SEQUENCE</scope>
    <source>
        <strain evidence="2">PSN293</strain>
    </source>
</reference>
<evidence type="ECO:0000259" key="1">
    <source>
        <dbReference type="Pfam" id="PF06985"/>
    </source>
</evidence>
<dbReference type="Proteomes" id="UP001301769">
    <property type="component" value="Unassembled WGS sequence"/>
</dbReference>
<dbReference type="EMBL" id="MU858261">
    <property type="protein sequence ID" value="KAK4208037.1"/>
    <property type="molecule type" value="Genomic_DNA"/>
</dbReference>
<dbReference type="Gene3D" id="3.80.10.10">
    <property type="entry name" value="Ribonuclease Inhibitor"/>
    <property type="match status" value="1"/>
</dbReference>
<organism evidence="2 3">
    <name type="scientific">Rhypophila decipiens</name>
    <dbReference type="NCBI Taxonomy" id="261697"/>
    <lineage>
        <taxon>Eukaryota</taxon>
        <taxon>Fungi</taxon>
        <taxon>Dikarya</taxon>
        <taxon>Ascomycota</taxon>
        <taxon>Pezizomycotina</taxon>
        <taxon>Sordariomycetes</taxon>
        <taxon>Sordariomycetidae</taxon>
        <taxon>Sordariales</taxon>
        <taxon>Naviculisporaceae</taxon>
        <taxon>Rhypophila</taxon>
    </lineage>
</organism>
<protein>
    <submittedName>
        <fullName evidence="2">Heterokaryon incompatibility protein-domain-containing protein</fullName>
    </submittedName>
</protein>
<sequence length="996" mass="112451">MANNQPFSYSTVPLGDGRNRNIRILEILPDSNPRSLVQCRLRTVSLQDDPSYEAISYFWGPRYFACSIVCNGANLNITHSLHGALQQRLRHATHARWVWADAICIDQSPEAIQERIAQVGMMRDIYESARQVLIWLGDAENNSHQALYIIRQLARHRQTIEALGRLSFWSSEQLDSLGLNLYWGAIQAEWTTLQPFFDRPWFKRIWTVQEVAVSRHAVVLCGADEIPWAELVSGLEIGISSRILISKRALNPDTLDFFDPAHAAYLSHQKVLQQSPKYSGYNLDSLLSYLLWFRQREATNPLDKVFALLGLINNHDTIAAAIVPDDNMSPETLFDTISTIAPVLEKSDAFYTSPLASWRDSTRQFSSTLDKISQNQQVLLEWQSLAGAGTGAPAAEVVLETTIRGGLPHNFNMKASYEDWRNNSLPGHLPKAIDSARHPRLFKGAVFLQTLQDAWSDRSEREQEYKTMAYGRQLGKTTRGEFLALLPGHARVGDFIVLCEGGKTPLVLRSAGNMNGAFELVGDCYVHGMMRGELFRPAELEVIKVVVLTPSSYSVHCDQPITSKYMAGTAASEESSPILRVPAEIWVPICHYIRGPGPVCGSDIFDIGSLARFARTRKKFAPIARSVLYQDLDGYWSTENIQQWNPNDCSEQRRRRLPRSRYILRSILRNGVGELVRSIDVGRILESEEPGLRLCRGPEDGVIMWDDAAFQKVRQDRRDGIFDNMSALWPWPFDSRIPSDMMLIAFLAALPNLEKCRIVFDWMDPGRVYQVPLNHREEAHDSTSVPEGDYPPAFPRLRELELTVPRDSKIVLQSDTLEYLLGNSPNLCSLRLGSYRMPRELDIPRLAPSLTSLTIMTPFHMDRDGFSRLLQSSQGIKELELSPGKCRPVEVLSPVFALASTLNSLRLVFDKATTPEYPSDDLVARLRTRFTALKSFSVSGREERATWCINEFGGVEGPGYETKGLVSIGCHKLPTWRPGRLPMYFSTNPWANMIYV</sequence>
<reference evidence="2" key="2">
    <citation type="submission" date="2023-05" db="EMBL/GenBank/DDBJ databases">
        <authorList>
            <consortium name="Lawrence Berkeley National Laboratory"/>
            <person name="Steindorff A."/>
            <person name="Hensen N."/>
            <person name="Bonometti L."/>
            <person name="Westerberg I."/>
            <person name="Brannstrom I.O."/>
            <person name="Guillou S."/>
            <person name="Cros-Aarteil S."/>
            <person name="Calhoun S."/>
            <person name="Haridas S."/>
            <person name="Kuo A."/>
            <person name="Mondo S."/>
            <person name="Pangilinan J."/>
            <person name="Riley R."/>
            <person name="Labutti K."/>
            <person name="Andreopoulos B."/>
            <person name="Lipzen A."/>
            <person name="Chen C."/>
            <person name="Yanf M."/>
            <person name="Daum C."/>
            <person name="Ng V."/>
            <person name="Clum A."/>
            <person name="Ohm R."/>
            <person name="Martin F."/>
            <person name="Silar P."/>
            <person name="Natvig D."/>
            <person name="Lalanne C."/>
            <person name="Gautier V."/>
            <person name="Ament-Velasquez S.L."/>
            <person name="Kruys A."/>
            <person name="Hutchinson M.I."/>
            <person name="Powell A.J."/>
            <person name="Barry K."/>
            <person name="Miller A.N."/>
            <person name="Grigoriev I.V."/>
            <person name="Debuchy R."/>
            <person name="Gladieux P."/>
            <person name="Thoren M.H."/>
            <person name="Johannesson H."/>
        </authorList>
    </citation>
    <scope>NUCLEOTIDE SEQUENCE</scope>
    <source>
        <strain evidence="2">PSN293</strain>
    </source>
</reference>
<accession>A0AAN6Y0Q1</accession>
<evidence type="ECO:0000313" key="3">
    <source>
        <dbReference type="Proteomes" id="UP001301769"/>
    </source>
</evidence>
<name>A0AAN6Y0Q1_9PEZI</name>
<dbReference type="PANTHER" id="PTHR24148">
    <property type="entry name" value="ANKYRIN REPEAT DOMAIN-CONTAINING PROTEIN 39 HOMOLOG-RELATED"/>
    <property type="match status" value="1"/>
</dbReference>
<dbReference type="InterPro" id="IPR032675">
    <property type="entry name" value="LRR_dom_sf"/>
</dbReference>
<dbReference type="AlphaFoldDB" id="A0AAN6Y0Q1"/>
<gene>
    <name evidence="2" type="ORF">QBC37DRAFT_453951</name>
</gene>
<dbReference type="PANTHER" id="PTHR24148:SF73">
    <property type="entry name" value="HET DOMAIN PROTEIN (AFU_ORTHOLOGUE AFUA_8G01020)"/>
    <property type="match status" value="1"/>
</dbReference>
<comment type="caution">
    <text evidence="2">The sequence shown here is derived from an EMBL/GenBank/DDBJ whole genome shotgun (WGS) entry which is preliminary data.</text>
</comment>
<keyword evidence="3" id="KW-1185">Reference proteome</keyword>